<accession>A0A4R7RZL1</accession>
<organism evidence="5 6">
    <name type="scientific">Prosthecobacter fusiformis</name>
    <dbReference type="NCBI Taxonomy" id="48464"/>
    <lineage>
        <taxon>Bacteria</taxon>
        <taxon>Pseudomonadati</taxon>
        <taxon>Verrucomicrobiota</taxon>
        <taxon>Verrucomicrobiia</taxon>
        <taxon>Verrucomicrobiales</taxon>
        <taxon>Verrucomicrobiaceae</taxon>
        <taxon>Prosthecobacter</taxon>
    </lineage>
</organism>
<feature type="region of interest" description="Disordered" evidence="3">
    <location>
        <begin position="329"/>
        <end position="349"/>
    </location>
</feature>
<proteinExistence type="predicted"/>
<evidence type="ECO:0000256" key="2">
    <source>
        <dbReference type="ARBA" id="ARBA00022737"/>
    </source>
</evidence>
<evidence type="ECO:0000313" key="5">
    <source>
        <dbReference type="EMBL" id="TDU70586.1"/>
    </source>
</evidence>
<dbReference type="PANTHER" id="PTHR45632:SF3">
    <property type="entry name" value="KELCH-LIKE PROTEIN 32"/>
    <property type="match status" value="1"/>
</dbReference>
<keyword evidence="6" id="KW-1185">Reference proteome</keyword>
<gene>
    <name evidence="5" type="ORF">EI77_02633</name>
</gene>
<name>A0A4R7RZL1_9BACT</name>
<dbReference type="InterPro" id="IPR015915">
    <property type="entry name" value="Kelch-typ_b-propeller"/>
</dbReference>
<dbReference type="EMBL" id="SOCA01000004">
    <property type="protein sequence ID" value="TDU70586.1"/>
    <property type="molecule type" value="Genomic_DNA"/>
</dbReference>
<evidence type="ECO:0000256" key="3">
    <source>
        <dbReference type="SAM" id="MobiDB-lite"/>
    </source>
</evidence>
<dbReference type="AlphaFoldDB" id="A0A4R7RZL1"/>
<dbReference type="PANTHER" id="PTHR45632">
    <property type="entry name" value="LD33804P"/>
    <property type="match status" value="1"/>
</dbReference>
<feature type="chain" id="PRO_5020991958" evidence="4">
    <location>
        <begin position="24"/>
        <end position="349"/>
    </location>
</feature>
<dbReference type="Pfam" id="PF24996">
    <property type="entry name" value="NANM"/>
    <property type="match status" value="2"/>
</dbReference>
<keyword evidence="1" id="KW-0880">Kelch repeat</keyword>
<dbReference type="InterPro" id="IPR056734">
    <property type="entry name" value="NANM"/>
</dbReference>
<dbReference type="RefSeq" id="WP_166647224.1">
    <property type="nucleotide sequence ID" value="NZ_SOCA01000004.1"/>
</dbReference>
<dbReference type="SUPFAM" id="SSF117281">
    <property type="entry name" value="Kelch motif"/>
    <property type="match status" value="1"/>
</dbReference>
<keyword evidence="2" id="KW-0677">Repeat</keyword>
<dbReference type="Proteomes" id="UP000295662">
    <property type="component" value="Unassembled WGS sequence"/>
</dbReference>
<evidence type="ECO:0000256" key="1">
    <source>
        <dbReference type="ARBA" id="ARBA00022441"/>
    </source>
</evidence>
<keyword evidence="4" id="KW-0732">Signal</keyword>
<protein>
    <submittedName>
        <fullName evidence="5">Galactose oxidase-like protein</fullName>
    </submittedName>
</protein>
<evidence type="ECO:0000313" key="6">
    <source>
        <dbReference type="Proteomes" id="UP000295662"/>
    </source>
</evidence>
<evidence type="ECO:0000256" key="4">
    <source>
        <dbReference type="SAM" id="SignalP"/>
    </source>
</evidence>
<sequence>MTAALMRSLLSATLIMVTLTAAAEEDWTALPTLPDAEGFAGSFAGVSGGALLVAGGTNFPDKRPWEGGTKIWYDTIYALEEPEGPWMKVGQLPTPNGYGVSITTEDGLVCIGGGDAGGNFRDVFRLRYADGKVTTQALPMLPKACAFMAGAEMGGVMYVAGGIETPTATKALGTFWALDLKKVDLGWQELPPCPGPARILATMAAHEGVVYLISGAGLKADAEGKPAREWLSDAWSFQPNQGWKKIATIPRVAVAAPSPASVVDGQIIVLGGDDGVNVNFEPKEKHPGFPREILAYDPGSDTWSGIGDLPFSLVTTPAVEWKGRTVIPGGEARPGKRSPAVWSGKIGVP</sequence>
<reference evidence="5 6" key="1">
    <citation type="submission" date="2019-03" db="EMBL/GenBank/DDBJ databases">
        <title>Genomic Encyclopedia of Archaeal and Bacterial Type Strains, Phase II (KMG-II): from individual species to whole genera.</title>
        <authorList>
            <person name="Goeker M."/>
        </authorList>
    </citation>
    <scope>NUCLEOTIDE SEQUENCE [LARGE SCALE GENOMIC DNA]</scope>
    <source>
        <strain evidence="5 6">ATCC 25309</strain>
    </source>
</reference>
<comment type="caution">
    <text evidence="5">The sequence shown here is derived from an EMBL/GenBank/DDBJ whole genome shotgun (WGS) entry which is preliminary data.</text>
</comment>
<feature type="signal peptide" evidence="4">
    <location>
        <begin position="1"/>
        <end position="23"/>
    </location>
</feature>
<dbReference type="Gene3D" id="2.120.10.80">
    <property type="entry name" value="Kelch-type beta propeller"/>
    <property type="match status" value="1"/>
</dbReference>